<keyword evidence="2" id="KW-1185">Reference proteome</keyword>
<gene>
    <name evidence="1" type="ORF">pipiens_019740</name>
</gene>
<dbReference type="AlphaFoldDB" id="A0ABD1DSS5"/>
<dbReference type="EMBL" id="JBEHCU010002938">
    <property type="protein sequence ID" value="KAL1402484.1"/>
    <property type="molecule type" value="Genomic_DNA"/>
</dbReference>
<reference evidence="1 2" key="1">
    <citation type="submission" date="2024-05" db="EMBL/GenBank/DDBJ databases">
        <title>Culex pipiens pipiens assembly and annotation.</title>
        <authorList>
            <person name="Alout H."/>
            <person name="Durand T."/>
        </authorList>
    </citation>
    <scope>NUCLEOTIDE SEQUENCE [LARGE SCALE GENOMIC DNA]</scope>
    <source>
        <strain evidence="1">HA-2024</strain>
        <tissue evidence="1">Whole body</tissue>
    </source>
</reference>
<comment type="caution">
    <text evidence="1">The sequence shown here is derived from an EMBL/GenBank/DDBJ whole genome shotgun (WGS) entry which is preliminary data.</text>
</comment>
<name>A0ABD1DSS5_CULPP</name>
<organism evidence="1 2">
    <name type="scientific">Culex pipiens pipiens</name>
    <name type="common">Northern house mosquito</name>
    <dbReference type="NCBI Taxonomy" id="38569"/>
    <lineage>
        <taxon>Eukaryota</taxon>
        <taxon>Metazoa</taxon>
        <taxon>Ecdysozoa</taxon>
        <taxon>Arthropoda</taxon>
        <taxon>Hexapoda</taxon>
        <taxon>Insecta</taxon>
        <taxon>Pterygota</taxon>
        <taxon>Neoptera</taxon>
        <taxon>Endopterygota</taxon>
        <taxon>Diptera</taxon>
        <taxon>Nematocera</taxon>
        <taxon>Culicoidea</taxon>
        <taxon>Culicidae</taxon>
        <taxon>Culicinae</taxon>
        <taxon>Culicini</taxon>
        <taxon>Culex</taxon>
        <taxon>Culex</taxon>
    </lineage>
</organism>
<protein>
    <submittedName>
        <fullName evidence="1">Uncharacterized protein</fullName>
    </submittedName>
</protein>
<evidence type="ECO:0000313" key="1">
    <source>
        <dbReference type="EMBL" id="KAL1402484.1"/>
    </source>
</evidence>
<evidence type="ECO:0000313" key="2">
    <source>
        <dbReference type="Proteomes" id="UP001562425"/>
    </source>
</evidence>
<proteinExistence type="predicted"/>
<dbReference type="Proteomes" id="UP001562425">
    <property type="component" value="Unassembled WGS sequence"/>
</dbReference>
<sequence>MTTGKTKPVDRPEGGRTAKQLMMKTIREPVTQFLKVNHVQERRSVVPEEVLVAAWGRSFRIDLERFLKFELILCEHCPRVLFHRCLAI</sequence>
<accession>A0ABD1DSS5</accession>